<evidence type="ECO:0000313" key="2">
    <source>
        <dbReference type="EMBL" id="RFN59072.1"/>
    </source>
</evidence>
<dbReference type="PROSITE" id="PS51352">
    <property type="entry name" value="THIOREDOXIN_2"/>
    <property type="match status" value="1"/>
</dbReference>
<sequence>MKQSLFLITLLVLLFSSEEIKAQKTEAINWVTFEQLNDSLSVKPKKVVLFFYADWCVYCKKMEQAAFKKPEIIQKINSGFYAVKFNTETTQAVVFDGVIFNNTEAKTKRNPVHDIATLFASREEVPFSLPATIFLDKDFAVTHRVFEYISPKKMMELLNN</sequence>
<reference evidence="2 3" key="1">
    <citation type="journal article" date="2007" name="Int. J. Syst. Evol. Microbiol.">
        <title>Marixanthomonas ophiurae gen. nov., sp. nov., a marine bacterium of the family Flavobacteriaceae isolated from a deep-sea brittle star.</title>
        <authorList>
            <person name="Romanenko L.A."/>
            <person name="Uchino M."/>
            <person name="Frolova G.M."/>
            <person name="Mikhailov V.V."/>
        </authorList>
    </citation>
    <scope>NUCLEOTIDE SEQUENCE [LARGE SCALE GENOMIC DNA]</scope>
    <source>
        <strain evidence="2 3">KMM 3046</strain>
    </source>
</reference>
<dbReference type="InterPro" id="IPR013766">
    <property type="entry name" value="Thioredoxin_domain"/>
</dbReference>
<dbReference type="InterPro" id="IPR036249">
    <property type="entry name" value="Thioredoxin-like_sf"/>
</dbReference>
<dbReference type="InterPro" id="IPR012336">
    <property type="entry name" value="Thioredoxin-like_fold"/>
</dbReference>
<organism evidence="2 3">
    <name type="scientific">Marixanthomonas ophiurae</name>
    <dbReference type="NCBI Taxonomy" id="387659"/>
    <lineage>
        <taxon>Bacteria</taxon>
        <taxon>Pseudomonadati</taxon>
        <taxon>Bacteroidota</taxon>
        <taxon>Flavobacteriia</taxon>
        <taxon>Flavobacteriales</taxon>
        <taxon>Flavobacteriaceae</taxon>
        <taxon>Marixanthomonas</taxon>
    </lineage>
</organism>
<name>A0A3E1QAB0_9FLAO</name>
<evidence type="ECO:0000313" key="3">
    <source>
        <dbReference type="Proteomes" id="UP000261082"/>
    </source>
</evidence>
<dbReference type="RefSeq" id="WP_117158070.1">
    <property type="nucleotide sequence ID" value="NZ_QVID01000001.1"/>
</dbReference>
<accession>A0A3E1QAB0</accession>
<proteinExistence type="predicted"/>
<dbReference type="AlphaFoldDB" id="A0A3E1QAB0"/>
<dbReference type="PANTHER" id="PTHR32234:SF0">
    <property type="entry name" value="THIOL:DISULFIDE INTERCHANGE PROTEIN DSBD"/>
    <property type="match status" value="1"/>
</dbReference>
<dbReference type="EMBL" id="QVID01000001">
    <property type="protein sequence ID" value="RFN59072.1"/>
    <property type="molecule type" value="Genomic_DNA"/>
</dbReference>
<feature type="domain" description="Thioredoxin" evidence="1">
    <location>
        <begin position="16"/>
        <end position="160"/>
    </location>
</feature>
<keyword evidence="3" id="KW-1185">Reference proteome</keyword>
<dbReference type="OrthoDB" id="9811036at2"/>
<protein>
    <submittedName>
        <fullName evidence="2">DUF255 domain-containing protein</fullName>
    </submittedName>
</protein>
<dbReference type="Gene3D" id="3.40.30.10">
    <property type="entry name" value="Glutaredoxin"/>
    <property type="match status" value="1"/>
</dbReference>
<dbReference type="SUPFAM" id="SSF52833">
    <property type="entry name" value="Thioredoxin-like"/>
    <property type="match status" value="1"/>
</dbReference>
<evidence type="ECO:0000259" key="1">
    <source>
        <dbReference type="PROSITE" id="PS51352"/>
    </source>
</evidence>
<dbReference type="PANTHER" id="PTHR32234">
    <property type="entry name" value="THIOL:DISULFIDE INTERCHANGE PROTEIN DSBD"/>
    <property type="match status" value="1"/>
</dbReference>
<dbReference type="GO" id="GO:0045454">
    <property type="term" value="P:cell redox homeostasis"/>
    <property type="evidence" value="ECO:0007669"/>
    <property type="project" value="TreeGrafter"/>
</dbReference>
<dbReference type="Proteomes" id="UP000261082">
    <property type="component" value="Unassembled WGS sequence"/>
</dbReference>
<gene>
    <name evidence="2" type="ORF">DZ858_03060</name>
</gene>
<comment type="caution">
    <text evidence="2">The sequence shown here is derived from an EMBL/GenBank/DDBJ whole genome shotgun (WGS) entry which is preliminary data.</text>
</comment>
<dbReference type="GO" id="GO:0015035">
    <property type="term" value="F:protein-disulfide reductase activity"/>
    <property type="evidence" value="ECO:0007669"/>
    <property type="project" value="TreeGrafter"/>
</dbReference>
<dbReference type="Pfam" id="PF13098">
    <property type="entry name" value="Thioredoxin_2"/>
    <property type="match status" value="1"/>
</dbReference>